<organism evidence="1 2">
    <name type="scientific">Sedimenticola selenatireducens</name>
    <dbReference type="NCBI Taxonomy" id="191960"/>
    <lineage>
        <taxon>Bacteria</taxon>
        <taxon>Pseudomonadati</taxon>
        <taxon>Pseudomonadota</taxon>
        <taxon>Gammaproteobacteria</taxon>
        <taxon>Chromatiales</taxon>
        <taxon>Sedimenticolaceae</taxon>
        <taxon>Sedimenticola</taxon>
    </lineage>
</organism>
<keyword evidence="2" id="KW-1185">Reference proteome</keyword>
<dbReference type="RefSeq" id="WP_144360011.1">
    <property type="nucleotide sequence ID" value="NZ_VMNH01000023.1"/>
</dbReference>
<proteinExistence type="predicted"/>
<name>A0A557S0D6_9GAMM</name>
<comment type="caution">
    <text evidence="1">The sequence shown here is derived from an EMBL/GenBank/DDBJ whole genome shotgun (WGS) entry which is preliminary data.</text>
</comment>
<dbReference type="Proteomes" id="UP000316649">
    <property type="component" value="Unassembled WGS sequence"/>
</dbReference>
<dbReference type="EMBL" id="VMNH01000023">
    <property type="protein sequence ID" value="TVO70874.1"/>
    <property type="molecule type" value="Genomic_DNA"/>
</dbReference>
<gene>
    <name evidence="1" type="ORF">FHP88_15585</name>
</gene>
<sequence length="305" mass="34035">MPRKATTKVPADPKEAVDAQALQEATAVFDENNKRLALIDSQFGDGLPYDFGRLIHETQFYLQQSAEAMLEAGKRLIMLKEHEPQGEFQNALTLIGLAPRAAQKMMQAAVKYTGPKSKLASLGKTKLLELMVEDDEELEQLAEGGTLAGMTLDEIDRMTKAELREHLRKEKEKREQDNDVHEKLLTQKDAKINELDKQLHGGRNLPSWPELVSETQIQTQTAAFQAMEACDKLAVLREQILTGDLGDLQGEDAEPAIESMAVTYYNALYQLWGQVGQLMTDAEEVFVGYKMQADERAANAVSDPE</sequence>
<protein>
    <submittedName>
        <fullName evidence="1">DUF3102 domain-containing protein</fullName>
    </submittedName>
</protein>
<evidence type="ECO:0000313" key="2">
    <source>
        <dbReference type="Proteomes" id="UP000316649"/>
    </source>
</evidence>
<accession>A0A557S0D6</accession>
<reference evidence="1 2" key="1">
    <citation type="submission" date="2019-07" db="EMBL/GenBank/DDBJ databases">
        <title>The pathways for chlorine oxyanion respiration interact through the shared metabolite chlorate.</title>
        <authorList>
            <person name="Barnum T.P."/>
            <person name="Cheng Y."/>
            <person name="Hill K.A."/>
            <person name="Lucas L.N."/>
            <person name="Carlson H.K."/>
            <person name="Coates J.D."/>
        </authorList>
    </citation>
    <scope>NUCLEOTIDE SEQUENCE [LARGE SCALE GENOMIC DNA]</scope>
    <source>
        <strain evidence="1 2">BK-1</strain>
    </source>
</reference>
<dbReference type="OrthoDB" id="8895840at2"/>
<evidence type="ECO:0000313" key="1">
    <source>
        <dbReference type="EMBL" id="TVO70874.1"/>
    </source>
</evidence>
<dbReference type="AlphaFoldDB" id="A0A557S0D6"/>